<comment type="caution">
    <text evidence="16">The sequence shown here is derived from an EMBL/GenBank/DDBJ whole genome shotgun (WGS) entry which is preliminary data.</text>
</comment>
<dbReference type="SUPFAM" id="SSF47384">
    <property type="entry name" value="Homodimeric domain of signal transducing histidine kinase"/>
    <property type="match status" value="1"/>
</dbReference>
<organism evidence="16 17">
    <name type="scientific">Shewanella surugensis</name>
    <dbReference type="NCBI Taxonomy" id="212020"/>
    <lineage>
        <taxon>Bacteria</taxon>
        <taxon>Pseudomonadati</taxon>
        <taxon>Pseudomonadota</taxon>
        <taxon>Gammaproteobacteria</taxon>
        <taxon>Alteromonadales</taxon>
        <taxon>Shewanellaceae</taxon>
        <taxon>Shewanella</taxon>
    </lineage>
</organism>
<dbReference type="Gene3D" id="1.10.287.130">
    <property type="match status" value="1"/>
</dbReference>
<keyword evidence="17" id="KW-1185">Reference proteome</keyword>
<dbReference type="InterPro" id="IPR050398">
    <property type="entry name" value="HssS/ArlS-like"/>
</dbReference>
<evidence type="ECO:0000256" key="7">
    <source>
        <dbReference type="ARBA" id="ARBA00022692"/>
    </source>
</evidence>
<dbReference type="InterPro" id="IPR003661">
    <property type="entry name" value="HisK_dim/P_dom"/>
</dbReference>
<gene>
    <name evidence="16" type="ORF">L2764_19240</name>
</gene>
<protein>
    <recommendedName>
        <fullName evidence="3">histidine kinase</fullName>
        <ecNumber evidence="3">2.7.13.3</ecNumber>
    </recommendedName>
</protein>
<feature type="transmembrane region" description="Helical" evidence="14">
    <location>
        <begin position="9"/>
        <end position="35"/>
    </location>
</feature>
<dbReference type="RefSeq" id="WP_248941967.1">
    <property type="nucleotide sequence ID" value="NZ_JAKIKS010000094.1"/>
</dbReference>
<dbReference type="GO" id="GO:0016301">
    <property type="term" value="F:kinase activity"/>
    <property type="evidence" value="ECO:0007669"/>
    <property type="project" value="UniProtKB-KW"/>
</dbReference>
<dbReference type="EC" id="2.7.13.3" evidence="3"/>
<evidence type="ECO:0000256" key="11">
    <source>
        <dbReference type="ARBA" id="ARBA00022989"/>
    </source>
</evidence>
<feature type="domain" description="Histidine kinase" evidence="15">
    <location>
        <begin position="228"/>
        <end position="421"/>
    </location>
</feature>
<dbReference type="CDD" id="cd00082">
    <property type="entry name" value="HisKA"/>
    <property type="match status" value="1"/>
</dbReference>
<evidence type="ECO:0000256" key="14">
    <source>
        <dbReference type="SAM" id="Phobius"/>
    </source>
</evidence>
<dbReference type="Gene3D" id="3.30.565.10">
    <property type="entry name" value="Histidine kinase-like ATPase, C-terminal domain"/>
    <property type="match status" value="1"/>
</dbReference>
<comment type="catalytic activity">
    <reaction evidence="1">
        <text>ATP + protein L-histidine = ADP + protein N-phospho-L-histidine.</text>
        <dbReference type="EC" id="2.7.13.3"/>
    </reaction>
</comment>
<keyword evidence="11 14" id="KW-1133">Transmembrane helix</keyword>
<feature type="transmembrane region" description="Helical" evidence="14">
    <location>
        <begin position="145"/>
        <end position="166"/>
    </location>
</feature>
<evidence type="ECO:0000256" key="5">
    <source>
        <dbReference type="ARBA" id="ARBA00022553"/>
    </source>
</evidence>
<keyword evidence="12" id="KW-0902">Two-component regulatory system</keyword>
<comment type="subcellular location">
    <subcellularLocation>
        <location evidence="2">Cell membrane</location>
        <topology evidence="2">Multi-pass membrane protein</topology>
    </subcellularLocation>
</comment>
<keyword evidence="10" id="KW-0067">ATP-binding</keyword>
<dbReference type="PROSITE" id="PS50109">
    <property type="entry name" value="HIS_KIN"/>
    <property type="match status" value="1"/>
</dbReference>
<dbReference type="PANTHER" id="PTHR45528">
    <property type="entry name" value="SENSOR HISTIDINE KINASE CPXA"/>
    <property type="match status" value="1"/>
</dbReference>
<dbReference type="Proteomes" id="UP001203423">
    <property type="component" value="Unassembled WGS sequence"/>
</dbReference>
<name>A0ABT0LFS4_9GAMM</name>
<evidence type="ECO:0000313" key="17">
    <source>
        <dbReference type="Proteomes" id="UP001203423"/>
    </source>
</evidence>
<dbReference type="SMART" id="SM00388">
    <property type="entry name" value="HisKA"/>
    <property type="match status" value="1"/>
</dbReference>
<evidence type="ECO:0000256" key="12">
    <source>
        <dbReference type="ARBA" id="ARBA00023012"/>
    </source>
</evidence>
<evidence type="ECO:0000256" key="10">
    <source>
        <dbReference type="ARBA" id="ARBA00022840"/>
    </source>
</evidence>
<evidence type="ECO:0000256" key="3">
    <source>
        <dbReference type="ARBA" id="ARBA00012438"/>
    </source>
</evidence>
<evidence type="ECO:0000256" key="4">
    <source>
        <dbReference type="ARBA" id="ARBA00022475"/>
    </source>
</evidence>
<evidence type="ECO:0000256" key="6">
    <source>
        <dbReference type="ARBA" id="ARBA00022679"/>
    </source>
</evidence>
<sequence>MRIKPSLRLYFFIAILVLGTSLTLVFSALTINYFIEGLDTGMRGTMRQLSQVENVRDGHPVRLINFQISSQWKDVPADIRSQFSQPPTTPGVLQKKLIGITLFSPPKKAYFVIYMMNNQGKGRYVSKVFNKETIKNETKKGSSHFTGIMLFGIGGLIIFTLFLFLIMNKMSSPMESLINWTKTLNDKNLAFPPPDFKYHEPNELAQIIHNSLNSVQESLNREQVFLSYASHELRTPIAVIRSNIELLNKMNDVEPLGDKQQKILQRIERAGFTMTHLTEALLWLGRDNAIPPQLSVIKLNELIVQLVDELSYLLQGKAVNIEIDTHLYHIELPTTACLIVLTNLIRNAFQHTQSGTVSITQKHHHVIIENNNNDPEVDDEALGFGLGLELTQRLIEKFKWPYKTQITSSGHRVEVSFTQTNE</sequence>
<dbReference type="InterPro" id="IPR005467">
    <property type="entry name" value="His_kinase_dom"/>
</dbReference>
<keyword evidence="4" id="KW-1003">Cell membrane</keyword>
<reference evidence="16 17" key="1">
    <citation type="submission" date="2022-01" db="EMBL/GenBank/DDBJ databases">
        <title>Whole genome-based taxonomy of the Shewanellaceae.</title>
        <authorList>
            <person name="Martin-Rodriguez A.J."/>
        </authorList>
    </citation>
    <scope>NUCLEOTIDE SEQUENCE [LARGE SCALE GENOMIC DNA]</scope>
    <source>
        <strain evidence="16 17">DSM 17177</strain>
    </source>
</reference>
<accession>A0ABT0LFS4</accession>
<proteinExistence type="predicted"/>
<evidence type="ECO:0000256" key="13">
    <source>
        <dbReference type="ARBA" id="ARBA00023136"/>
    </source>
</evidence>
<evidence type="ECO:0000256" key="2">
    <source>
        <dbReference type="ARBA" id="ARBA00004651"/>
    </source>
</evidence>
<keyword evidence="6" id="KW-0808">Transferase</keyword>
<dbReference type="Pfam" id="PF00512">
    <property type="entry name" value="HisKA"/>
    <property type="match status" value="1"/>
</dbReference>
<keyword evidence="13 14" id="KW-0472">Membrane</keyword>
<evidence type="ECO:0000313" key="16">
    <source>
        <dbReference type="EMBL" id="MCL1126562.1"/>
    </source>
</evidence>
<dbReference type="PANTHER" id="PTHR45528:SF1">
    <property type="entry name" value="SENSOR HISTIDINE KINASE CPXA"/>
    <property type="match status" value="1"/>
</dbReference>
<evidence type="ECO:0000259" key="15">
    <source>
        <dbReference type="PROSITE" id="PS50109"/>
    </source>
</evidence>
<dbReference type="InterPro" id="IPR036890">
    <property type="entry name" value="HATPase_C_sf"/>
</dbReference>
<evidence type="ECO:0000256" key="1">
    <source>
        <dbReference type="ARBA" id="ARBA00000085"/>
    </source>
</evidence>
<keyword evidence="5" id="KW-0597">Phosphoprotein</keyword>
<keyword evidence="7 14" id="KW-0812">Transmembrane</keyword>
<keyword evidence="9 16" id="KW-0418">Kinase</keyword>
<evidence type="ECO:0000256" key="8">
    <source>
        <dbReference type="ARBA" id="ARBA00022741"/>
    </source>
</evidence>
<keyword evidence="8" id="KW-0547">Nucleotide-binding</keyword>
<dbReference type="EMBL" id="JAKIKS010000094">
    <property type="protein sequence ID" value="MCL1126562.1"/>
    <property type="molecule type" value="Genomic_DNA"/>
</dbReference>
<dbReference type="InterPro" id="IPR036097">
    <property type="entry name" value="HisK_dim/P_sf"/>
</dbReference>
<evidence type="ECO:0000256" key="9">
    <source>
        <dbReference type="ARBA" id="ARBA00022777"/>
    </source>
</evidence>
<dbReference type="SUPFAM" id="SSF55874">
    <property type="entry name" value="ATPase domain of HSP90 chaperone/DNA topoisomerase II/histidine kinase"/>
    <property type="match status" value="1"/>
</dbReference>